<dbReference type="PROSITE" id="PS50846">
    <property type="entry name" value="HMA_2"/>
    <property type="match status" value="1"/>
</dbReference>
<dbReference type="Proteomes" id="UP000635565">
    <property type="component" value="Unassembled WGS sequence"/>
</dbReference>
<dbReference type="SUPFAM" id="SSF55008">
    <property type="entry name" value="HMA, heavy metal-associated domain"/>
    <property type="match status" value="1"/>
</dbReference>
<dbReference type="Gene3D" id="3.30.70.100">
    <property type="match status" value="1"/>
</dbReference>
<evidence type="ECO:0000313" key="2">
    <source>
        <dbReference type="EMBL" id="GHO84779.1"/>
    </source>
</evidence>
<reference evidence="2 3" key="1">
    <citation type="journal article" date="2021" name="Int. J. Syst. Evol. Microbiol.">
        <title>Reticulibacter mediterranei gen. nov., sp. nov., within the new family Reticulibacteraceae fam. nov., and Ktedonospora formicarum gen. nov., sp. nov., Ktedonobacter robiniae sp. nov., Dictyobacter formicarum sp. nov. and Dictyobacter arantiisoli sp. nov., belonging to the class Ktedonobacteria.</title>
        <authorList>
            <person name="Yabe S."/>
            <person name="Zheng Y."/>
            <person name="Wang C.M."/>
            <person name="Sakai Y."/>
            <person name="Abe K."/>
            <person name="Yokota A."/>
            <person name="Donadio S."/>
            <person name="Cavaletti L."/>
            <person name="Monciardini P."/>
        </authorList>
    </citation>
    <scope>NUCLEOTIDE SEQUENCE [LARGE SCALE GENOMIC DNA]</scope>
    <source>
        <strain evidence="2 3">SOSP1-9</strain>
    </source>
</reference>
<name>A0ABQ3VF58_9CHLR</name>
<protein>
    <recommendedName>
        <fullName evidence="1">HMA domain-containing protein</fullName>
    </recommendedName>
</protein>
<comment type="caution">
    <text evidence="2">The sequence shown here is derived from an EMBL/GenBank/DDBJ whole genome shotgun (WGS) entry which is preliminary data.</text>
</comment>
<dbReference type="InterPro" id="IPR036163">
    <property type="entry name" value="HMA_dom_sf"/>
</dbReference>
<accession>A0ABQ3VF58</accession>
<feature type="domain" description="HMA" evidence="1">
    <location>
        <begin position="3"/>
        <end position="71"/>
    </location>
</feature>
<proteinExistence type="predicted"/>
<dbReference type="CDD" id="cd00371">
    <property type="entry name" value="HMA"/>
    <property type="match status" value="1"/>
</dbReference>
<sequence>MSYQQRFLVEDVTCEKCDARVRSALLSLPGAEQVELTRVPRDRAAVVLTSSEVIPAAQIESAIVQQSAGTDHHYQVVWNEQT</sequence>
<keyword evidence="3" id="KW-1185">Reference proteome</keyword>
<evidence type="ECO:0000259" key="1">
    <source>
        <dbReference type="PROSITE" id="PS50846"/>
    </source>
</evidence>
<evidence type="ECO:0000313" key="3">
    <source>
        <dbReference type="Proteomes" id="UP000635565"/>
    </source>
</evidence>
<dbReference type="RefSeq" id="WP_201362411.1">
    <property type="nucleotide sequence ID" value="NZ_BNJJ01000007.1"/>
</dbReference>
<dbReference type="Pfam" id="PF00403">
    <property type="entry name" value="HMA"/>
    <property type="match status" value="1"/>
</dbReference>
<dbReference type="InterPro" id="IPR006121">
    <property type="entry name" value="HMA_dom"/>
</dbReference>
<dbReference type="EMBL" id="BNJJ01000007">
    <property type="protein sequence ID" value="GHO84779.1"/>
    <property type="molecule type" value="Genomic_DNA"/>
</dbReference>
<gene>
    <name evidence="2" type="ORF">KSZ_27850</name>
</gene>
<organism evidence="2 3">
    <name type="scientific">Dictyobacter formicarum</name>
    <dbReference type="NCBI Taxonomy" id="2778368"/>
    <lineage>
        <taxon>Bacteria</taxon>
        <taxon>Bacillati</taxon>
        <taxon>Chloroflexota</taxon>
        <taxon>Ktedonobacteria</taxon>
        <taxon>Ktedonobacterales</taxon>
        <taxon>Dictyobacteraceae</taxon>
        <taxon>Dictyobacter</taxon>
    </lineage>
</organism>